<comment type="caution">
    <text evidence="1">The sequence shown here is derived from an EMBL/GenBank/DDBJ whole genome shotgun (WGS) entry which is preliminary data.</text>
</comment>
<name>X1PVI6_9ZZZZ</name>
<organism evidence="1">
    <name type="scientific">marine sediment metagenome</name>
    <dbReference type="NCBI Taxonomy" id="412755"/>
    <lineage>
        <taxon>unclassified sequences</taxon>
        <taxon>metagenomes</taxon>
        <taxon>ecological metagenomes</taxon>
    </lineage>
</organism>
<protein>
    <submittedName>
        <fullName evidence="1">Uncharacterized protein</fullName>
    </submittedName>
</protein>
<proteinExistence type="predicted"/>
<reference evidence="1" key="1">
    <citation type="journal article" date="2014" name="Front. Microbiol.">
        <title>High frequency of phylogenetically diverse reductive dehalogenase-homologous genes in deep subseafloor sedimentary metagenomes.</title>
        <authorList>
            <person name="Kawai M."/>
            <person name="Futagami T."/>
            <person name="Toyoda A."/>
            <person name="Takaki Y."/>
            <person name="Nishi S."/>
            <person name="Hori S."/>
            <person name="Arai W."/>
            <person name="Tsubouchi T."/>
            <person name="Morono Y."/>
            <person name="Uchiyama I."/>
            <person name="Ito T."/>
            <person name="Fujiyama A."/>
            <person name="Inagaki F."/>
            <person name="Takami H."/>
        </authorList>
    </citation>
    <scope>NUCLEOTIDE SEQUENCE</scope>
    <source>
        <strain evidence="1">Expedition CK06-06</strain>
    </source>
</reference>
<accession>X1PVI6</accession>
<gene>
    <name evidence="1" type="ORF">S12H4_07466</name>
</gene>
<evidence type="ECO:0000313" key="1">
    <source>
        <dbReference type="EMBL" id="GAI59898.1"/>
    </source>
</evidence>
<sequence length="38" mass="4446">TALMLDYPTGFYLKVEGQTITRRRHGRNEYDCLRQAGD</sequence>
<feature type="non-terminal residue" evidence="1">
    <location>
        <position position="1"/>
    </location>
</feature>
<dbReference type="EMBL" id="BARW01002759">
    <property type="protein sequence ID" value="GAI59898.1"/>
    <property type="molecule type" value="Genomic_DNA"/>
</dbReference>
<dbReference type="AlphaFoldDB" id="X1PVI6"/>